<feature type="compositionally biased region" description="Gly residues" evidence="4">
    <location>
        <begin position="243"/>
        <end position="257"/>
    </location>
</feature>
<proteinExistence type="inferred from homology"/>
<name>C1MTY8_MICPC</name>
<dbReference type="InterPro" id="IPR029056">
    <property type="entry name" value="Ribokinase-like"/>
</dbReference>
<dbReference type="GO" id="GO:0016301">
    <property type="term" value="F:kinase activity"/>
    <property type="evidence" value="ECO:0007669"/>
    <property type="project" value="UniProtKB-KW"/>
</dbReference>
<dbReference type="PANTHER" id="PTHR43320">
    <property type="entry name" value="SUGAR KINASE"/>
    <property type="match status" value="1"/>
</dbReference>
<keyword evidence="3 6" id="KW-0418">Kinase</keyword>
<evidence type="ECO:0000256" key="1">
    <source>
        <dbReference type="ARBA" id="ARBA00010688"/>
    </source>
</evidence>
<dbReference type="CDD" id="cd01168">
    <property type="entry name" value="adenosine_kinase"/>
    <property type="match status" value="1"/>
</dbReference>
<dbReference type="AlphaFoldDB" id="C1MTY8"/>
<keyword evidence="2" id="KW-0808">Transferase</keyword>
<dbReference type="SUPFAM" id="SSF53613">
    <property type="entry name" value="Ribokinase-like"/>
    <property type="match status" value="1"/>
</dbReference>
<evidence type="ECO:0000259" key="5">
    <source>
        <dbReference type="Pfam" id="PF00294"/>
    </source>
</evidence>
<sequence length="388" mass="40070">MSNPPARSPPPDVVALQPLAVIDHSVVVDDAFLRSVDGEIGGSSRVGVEELERILERAGGAHRTRAGGSAANTARALATGFRVSCALLGAVGGDDWGAVFAREMRDAGVSVDHLTTKPGLSFTGRCACLVDAETGQRTMRASLQDAVRLTPEEVRPGSFVGVKWAIVNGYAFYGEGLADAAVDAAATAKCKARSTVAMHLASFEVVRHHRDALMRLLRSGKIDAVFANEEEARELLPGEDDGGGGGGGGDGGGGDGDGVASRLDAPPSASVASRLDALASTCDIAVITLGDRGCVAARGAERVRVSAFGLMPCGSGVRGSRSVVDTTGAGDLFSAGFIYGLLRGESLHRCCERGNLCGAAVVGELGGEVSEKGWAWVRVRERERILLD</sequence>
<comment type="similarity">
    <text evidence="1">Belongs to the carbohydrate kinase PfkB family.</text>
</comment>
<dbReference type="eggNOG" id="KOG2854">
    <property type="taxonomic scope" value="Eukaryota"/>
</dbReference>
<feature type="domain" description="Carbohydrate kinase PfkB" evidence="5">
    <location>
        <begin position="62"/>
        <end position="367"/>
    </location>
</feature>
<dbReference type="Pfam" id="PF00294">
    <property type="entry name" value="PfkB"/>
    <property type="match status" value="1"/>
</dbReference>
<evidence type="ECO:0000256" key="2">
    <source>
        <dbReference type="ARBA" id="ARBA00022679"/>
    </source>
</evidence>
<protein>
    <submittedName>
        <fullName evidence="6">Ribokinase kinase</fullName>
    </submittedName>
</protein>
<keyword evidence="7" id="KW-1185">Reference proteome</keyword>
<dbReference type="OMA" id="CNIVGAC"/>
<evidence type="ECO:0000256" key="4">
    <source>
        <dbReference type="SAM" id="MobiDB-lite"/>
    </source>
</evidence>
<accession>C1MTY8</accession>
<dbReference type="KEGG" id="mpp:MICPUCDRAFT_33782"/>
<dbReference type="InterPro" id="IPR002173">
    <property type="entry name" value="Carboh/pur_kinase_PfkB_CS"/>
</dbReference>
<dbReference type="PANTHER" id="PTHR43320:SF1">
    <property type="entry name" value="OS01G0105900 PROTEIN"/>
    <property type="match status" value="1"/>
</dbReference>
<dbReference type="Gene3D" id="3.40.1190.20">
    <property type="match status" value="1"/>
</dbReference>
<dbReference type="OrthoDB" id="414463at2759"/>
<dbReference type="RefSeq" id="XP_003059102.1">
    <property type="nucleotide sequence ID" value="XM_003059056.1"/>
</dbReference>
<dbReference type="STRING" id="564608.C1MTY8"/>
<gene>
    <name evidence="6" type="ORF">MICPUCDRAFT_33782</name>
</gene>
<dbReference type="PROSITE" id="PS00584">
    <property type="entry name" value="PFKB_KINASES_2"/>
    <property type="match status" value="1"/>
</dbReference>
<dbReference type="InterPro" id="IPR052700">
    <property type="entry name" value="Carb_kinase_PfkB-like"/>
</dbReference>
<reference evidence="6 7" key="1">
    <citation type="journal article" date="2009" name="Science">
        <title>Green evolution and dynamic adaptations revealed by genomes of the marine picoeukaryotes Micromonas.</title>
        <authorList>
            <person name="Worden A.Z."/>
            <person name="Lee J.H."/>
            <person name="Mock T."/>
            <person name="Rouze P."/>
            <person name="Simmons M.P."/>
            <person name="Aerts A.L."/>
            <person name="Allen A.E."/>
            <person name="Cuvelier M.L."/>
            <person name="Derelle E."/>
            <person name="Everett M.V."/>
            <person name="Foulon E."/>
            <person name="Grimwood J."/>
            <person name="Gundlach H."/>
            <person name="Henrissat B."/>
            <person name="Napoli C."/>
            <person name="McDonald S.M."/>
            <person name="Parker M.S."/>
            <person name="Rombauts S."/>
            <person name="Salamov A."/>
            <person name="Von Dassow P."/>
            <person name="Badger J.H."/>
            <person name="Coutinho P.M."/>
            <person name="Demir E."/>
            <person name="Dubchak I."/>
            <person name="Gentemann C."/>
            <person name="Eikrem W."/>
            <person name="Gready J.E."/>
            <person name="John U."/>
            <person name="Lanier W."/>
            <person name="Lindquist E.A."/>
            <person name="Lucas S."/>
            <person name="Mayer K.F."/>
            <person name="Moreau H."/>
            <person name="Not F."/>
            <person name="Otillar R."/>
            <person name="Panaud O."/>
            <person name="Pangilinan J."/>
            <person name="Paulsen I."/>
            <person name="Piegu B."/>
            <person name="Poliakov A."/>
            <person name="Robbens S."/>
            <person name="Schmutz J."/>
            <person name="Toulza E."/>
            <person name="Wyss T."/>
            <person name="Zelensky A."/>
            <person name="Zhou K."/>
            <person name="Armbrust E.V."/>
            <person name="Bhattacharya D."/>
            <person name="Goodenough U.W."/>
            <person name="Van de Peer Y."/>
            <person name="Grigoriev I.V."/>
        </authorList>
    </citation>
    <scope>NUCLEOTIDE SEQUENCE [LARGE SCALE GENOMIC DNA]</scope>
    <source>
        <strain evidence="6 7">CCMP1545</strain>
    </source>
</reference>
<dbReference type="EMBL" id="GG663740">
    <property type="protein sequence ID" value="EEH56234.1"/>
    <property type="molecule type" value="Genomic_DNA"/>
</dbReference>
<evidence type="ECO:0000313" key="7">
    <source>
        <dbReference type="Proteomes" id="UP000001876"/>
    </source>
</evidence>
<evidence type="ECO:0000256" key="3">
    <source>
        <dbReference type="ARBA" id="ARBA00022777"/>
    </source>
</evidence>
<dbReference type="GeneID" id="9684555"/>
<dbReference type="Proteomes" id="UP000001876">
    <property type="component" value="Unassembled WGS sequence"/>
</dbReference>
<feature type="region of interest" description="Disordered" evidence="4">
    <location>
        <begin position="235"/>
        <end position="265"/>
    </location>
</feature>
<evidence type="ECO:0000313" key="6">
    <source>
        <dbReference type="EMBL" id="EEH56234.1"/>
    </source>
</evidence>
<organism evidence="7">
    <name type="scientific">Micromonas pusilla (strain CCMP1545)</name>
    <name type="common">Picoplanktonic green alga</name>
    <dbReference type="NCBI Taxonomy" id="564608"/>
    <lineage>
        <taxon>Eukaryota</taxon>
        <taxon>Viridiplantae</taxon>
        <taxon>Chlorophyta</taxon>
        <taxon>Mamiellophyceae</taxon>
        <taxon>Mamiellales</taxon>
        <taxon>Mamiellaceae</taxon>
        <taxon>Micromonas</taxon>
    </lineage>
</organism>
<dbReference type="InterPro" id="IPR011611">
    <property type="entry name" value="PfkB_dom"/>
</dbReference>